<keyword evidence="3" id="KW-1185">Reference proteome</keyword>
<accession>G7JTH3</accession>
<organism evidence="1 3">
    <name type="scientific">Medicago truncatula</name>
    <name type="common">Barrel medic</name>
    <name type="synonym">Medicago tribuloides</name>
    <dbReference type="NCBI Taxonomy" id="3880"/>
    <lineage>
        <taxon>Eukaryota</taxon>
        <taxon>Viridiplantae</taxon>
        <taxon>Streptophyta</taxon>
        <taxon>Embryophyta</taxon>
        <taxon>Tracheophyta</taxon>
        <taxon>Spermatophyta</taxon>
        <taxon>Magnoliopsida</taxon>
        <taxon>eudicotyledons</taxon>
        <taxon>Gunneridae</taxon>
        <taxon>Pentapetalae</taxon>
        <taxon>rosids</taxon>
        <taxon>fabids</taxon>
        <taxon>Fabales</taxon>
        <taxon>Fabaceae</taxon>
        <taxon>Papilionoideae</taxon>
        <taxon>50 kb inversion clade</taxon>
        <taxon>NPAAA clade</taxon>
        <taxon>Hologalegina</taxon>
        <taxon>IRL clade</taxon>
        <taxon>Trifolieae</taxon>
        <taxon>Medicago</taxon>
    </lineage>
</organism>
<reference evidence="1 3" key="1">
    <citation type="journal article" date="2011" name="Nature">
        <title>The Medicago genome provides insight into the evolution of rhizobial symbioses.</title>
        <authorList>
            <person name="Young N.D."/>
            <person name="Debelle F."/>
            <person name="Oldroyd G.E."/>
            <person name="Geurts R."/>
            <person name="Cannon S.B."/>
            <person name="Udvardi M.K."/>
            <person name="Benedito V.A."/>
            <person name="Mayer K.F."/>
            <person name="Gouzy J."/>
            <person name="Schoof H."/>
            <person name="Van de Peer Y."/>
            <person name="Proost S."/>
            <person name="Cook D.R."/>
            <person name="Meyers B.C."/>
            <person name="Spannagl M."/>
            <person name="Cheung F."/>
            <person name="De Mita S."/>
            <person name="Krishnakumar V."/>
            <person name="Gundlach H."/>
            <person name="Zhou S."/>
            <person name="Mudge J."/>
            <person name="Bharti A.K."/>
            <person name="Murray J.D."/>
            <person name="Naoumkina M.A."/>
            <person name="Rosen B."/>
            <person name="Silverstein K.A."/>
            <person name="Tang H."/>
            <person name="Rombauts S."/>
            <person name="Zhao P.X."/>
            <person name="Zhou P."/>
            <person name="Barbe V."/>
            <person name="Bardou P."/>
            <person name="Bechner M."/>
            <person name="Bellec A."/>
            <person name="Berger A."/>
            <person name="Berges H."/>
            <person name="Bidwell S."/>
            <person name="Bisseling T."/>
            <person name="Choisne N."/>
            <person name="Couloux A."/>
            <person name="Denny R."/>
            <person name="Deshpande S."/>
            <person name="Dai X."/>
            <person name="Doyle J.J."/>
            <person name="Dudez A.M."/>
            <person name="Farmer A.D."/>
            <person name="Fouteau S."/>
            <person name="Franken C."/>
            <person name="Gibelin C."/>
            <person name="Gish J."/>
            <person name="Goldstein S."/>
            <person name="Gonzalez A.J."/>
            <person name="Green P.J."/>
            <person name="Hallab A."/>
            <person name="Hartog M."/>
            <person name="Hua A."/>
            <person name="Humphray S.J."/>
            <person name="Jeong D.H."/>
            <person name="Jing Y."/>
            <person name="Jocker A."/>
            <person name="Kenton S.M."/>
            <person name="Kim D.J."/>
            <person name="Klee K."/>
            <person name="Lai H."/>
            <person name="Lang C."/>
            <person name="Lin S."/>
            <person name="Macmil S.L."/>
            <person name="Magdelenat G."/>
            <person name="Matthews L."/>
            <person name="McCorrison J."/>
            <person name="Monaghan E.L."/>
            <person name="Mun J.H."/>
            <person name="Najar F.Z."/>
            <person name="Nicholson C."/>
            <person name="Noirot C."/>
            <person name="O'Bleness M."/>
            <person name="Paule C.R."/>
            <person name="Poulain J."/>
            <person name="Prion F."/>
            <person name="Qin B."/>
            <person name="Qu C."/>
            <person name="Retzel E.F."/>
            <person name="Riddle C."/>
            <person name="Sallet E."/>
            <person name="Samain S."/>
            <person name="Samson N."/>
            <person name="Sanders I."/>
            <person name="Saurat O."/>
            <person name="Scarpelli C."/>
            <person name="Schiex T."/>
            <person name="Segurens B."/>
            <person name="Severin A.J."/>
            <person name="Sherrier D.J."/>
            <person name="Shi R."/>
            <person name="Sims S."/>
            <person name="Singer S.R."/>
            <person name="Sinharoy S."/>
            <person name="Sterck L."/>
            <person name="Viollet A."/>
            <person name="Wang B.B."/>
            <person name="Wang K."/>
            <person name="Wang M."/>
            <person name="Wang X."/>
            <person name="Warfsmann J."/>
            <person name="Weissenbach J."/>
            <person name="White D.D."/>
            <person name="White J.D."/>
            <person name="Wiley G.B."/>
            <person name="Wincker P."/>
            <person name="Xing Y."/>
            <person name="Yang L."/>
            <person name="Yao Z."/>
            <person name="Ying F."/>
            <person name="Zhai J."/>
            <person name="Zhou L."/>
            <person name="Zuber A."/>
            <person name="Denarie J."/>
            <person name="Dixon R.A."/>
            <person name="May G.D."/>
            <person name="Schwartz D.C."/>
            <person name="Rogers J."/>
            <person name="Quetier F."/>
            <person name="Town C.D."/>
            <person name="Roe B.A."/>
        </authorList>
    </citation>
    <scope>NUCLEOTIDE SEQUENCE [LARGE SCALE GENOMIC DNA]</scope>
    <source>
        <strain evidence="1">A17</strain>
        <strain evidence="2 3">cv. Jemalong A17</strain>
    </source>
</reference>
<protein>
    <submittedName>
        <fullName evidence="1 2">Uncharacterized protein</fullName>
    </submittedName>
</protein>
<dbReference type="PaxDb" id="3880-AES87940"/>
<dbReference type="Proteomes" id="UP000002051">
    <property type="component" value="Chromosome 4"/>
</dbReference>
<reference evidence="2" key="3">
    <citation type="submission" date="2015-04" db="UniProtKB">
        <authorList>
            <consortium name="EnsemblPlants"/>
        </authorList>
    </citation>
    <scope>IDENTIFICATION</scope>
    <source>
        <strain evidence="2">cv. Jemalong A17</strain>
    </source>
</reference>
<dbReference type="EMBL" id="CM001220">
    <property type="protein sequence ID" value="AES87940.1"/>
    <property type="molecule type" value="Genomic_DNA"/>
</dbReference>
<evidence type="ECO:0000313" key="3">
    <source>
        <dbReference type="Proteomes" id="UP000002051"/>
    </source>
</evidence>
<proteinExistence type="predicted"/>
<gene>
    <name evidence="1" type="ordered locus">MTR_4g038430</name>
</gene>
<dbReference type="HOGENOM" id="CLU_2907466_0_0_1"/>
<evidence type="ECO:0000313" key="2">
    <source>
        <dbReference type="EnsemblPlants" id="AES87940"/>
    </source>
</evidence>
<dbReference type="AlphaFoldDB" id="G7JTH3"/>
<name>G7JTH3_MEDTR</name>
<reference evidence="1 3" key="2">
    <citation type="journal article" date="2014" name="BMC Genomics">
        <title>An improved genome release (version Mt4.0) for the model legume Medicago truncatula.</title>
        <authorList>
            <person name="Tang H."/>
            <person name="Krishnakumar V."/>
            <person name="Bidwell S."/>
            <person name="Rosen B."/>
            <person name="Chan A."/>
            <person name="Zhou S."/>
            <person name="Gentzbittel L."/>
            <person name="Childs K.L."/>
            <person name="Yandell M."/>
            <person name="Gundlach H."/>
            <person name="Mayer K.F."/>
            <person name="Schwartz D.C."/>
            <person name="Town C.D."/>
        </authorList>
    </citation>
    <scope>GENOME REANNOTATION</scope>
    <source>
        <strain evidence="2 3">cv. Jemalong A17</strain>
    </source>
</reference>
<evidence type="ECO:0000313" key="1">
    <source>
        <dbReference type="EMBL" id="AES87940.1"/>
    </source>
</evidence>
<sequence>MYLVLTLSSYFGIGPYTFFCLELVPGSMPNEKKCRDQCQNLMKVQGPMTDLNLLSITIICYM</sequence>
<dbReference type="EnsemblPlants" id="AES87940">
    <property type="protein sequence ID" value="AES87940"/>
    <property type="gene ID" value="MTR_4g038430"/>
</dbReference>